<evidence type="ECO:0000256" key="5">
    <source>
        <dbReference type="ARBA" id="ARBA00022723"/>
    </source>
</evidence>
<dbReference type="SUPFAM" id="SSF53187">
    <property type="entry name" value="Zn-dependent exopeptidases"/>
    <property type="match status" value="1"/>
</dbReference>
<keyword evidence="4 9" id="KW-0645">Protease</keyword>
<accession>A0A1M6D3I5</accession>
<dbReference type="GO" id="GO:0006508">
    <property type="term" value="P:proteolysis"/>
    <property type="evidence" value="ECO:0007669"/>
    <property type="project" value="UniProtKB-KW"/>
</dbReference>
<organism evidence="11 12">
    <name type="scientific">Desulfofundulus thermosubterraneus DSM 16057</name>
    <dbReference type="NCBI Taxonomy" id="1121432"/>
    <lineage>
        <taxon>Bacteria</taxon>
        <taxon>Bacillati</taxon>
        <taxon>Bacillota</taxon>
        <taxon>Clostridia</taxon>
        <taxon>Eubacteriales</taxon>
        <taxon>Peptococcaceae</taxon>
        <taxon>Desulfofundulus</taxon>
    </lineage>
</organism>
<evidence type="ECO:0000256" key="1">
    <source>
        <dbReference type="ARBA" id="ARBA00001947"/>
    </source>
</evidence>
<evidence type="ECO:0000256" key="9">
    <source>
        <dbReference type="RuleBase" id="RU004386"/>
    </source>
</evidence>
<dbReference type="Gene3D" id="3.40.630.10">
    <property type="entry name" value="Zn peptidases"/>
    <property type="match status" value="1"/>
</dbReference>
<evidence type="ECO:0000313" key="11">
    <source>
        <dbReference type="EMBL" id="SHI67681.1"/>
    </source>
</evidence>
<keyword evidence="3 9" id="KW-0031">Aminopeptidase</keyword>
<comment type="cofactor">
    <cofactor evidence="1 10">
        <name>Zn(2+)</name>
        <dbReference type="ChEBI" id="CHEBI:29105"/>
    </cofactor>
</comment>
<evidence type="ECO:0000256" key="7">
    <source>
        <dbReference type="ARBA" id="ARBA00022833"/>
    </source>
</evidence>
<dbReference type="PRINTS" id="PR00932">
    <property type="entry name" value="AMINO1PTASE"/>
</dbReference>
<sequence>MTQNMGNQSGTTPVWAKLNGPEQEAVMNLAEEYRQFISAAKTERETIDLAVATAGDKGFVLLEQRSVLEPGDRVFATWRGKCMAMAVIGSEPVEKGVNVVASHVDSPRLDLKPRPLYEEADLALFKTHYYGGIKKYHWVGIPLALHGVAVKEDGQLVKVVIGEKETDPVFTIADLLPHLAREQMEKKMNEGISGEGLSLLVGGFPVDDGEVKEKIKHTVLDYLNREFGLQEEDLISAEIEAVPAWPARDVGLDGSMIGAYGQDDRVSVFTTLKAIVDLPAPSKTAVALFVDKEEIGSVGNTGMYSAFFTNFVAELTARIVPRYSELVLRRILANSRALSADVNAGLDPNYPEVMDKLNTARLGHGLVLTKYTGSGGKKGASDAHAEFMSLVRRLFNRHGVAWQSGLLGKVDQGGGGTIAYLLALHGMDVVDCGVPLLGMHSPFEVAHKVDIYMAYRGYRAFYEG</sequence>
<dbReference type="GO" id="GO:0008270">
    <property type="term" value="F:zinc ion binding"/>
    <property type="evidence" value="ECO:0007669"/>
    <property type="project" value="InterPro"/>
</dbReference>
<dbReference type="EMBL" id="FQZM01000009">
    <property type="protein sequence ID" value="SHI67681.1"/>
    <property type="molecule type" value="Genomic_DNA"/>
</dbReference>
<reference evidence="12" key="1">
    <citation type="submission" date="2016-11" db="EMBL/GenBank/DDBJ databases">
        <authorList>
            <person name="Varghese N."/>
            <person name="Submissions S."/>
        </authorList>
    </citation>
    <scope>NUCLEOTIDE SEQUENCE [LARGE SCALE GENOMIC DNA]</scope>
    <source>
        <strain evidence="12">DSM 16057</strain>
    </source>
</reference>
<evidence type="ECO:0000313" key="12">
    <source>
        <dbReference type="Proteomes" id="UP000184529"/>
    </source>
</evidence>
<dbReference type="PANTHER" id="PTHR28570:SF2">
    <property type="entry name" value="M18 FAMILY AMINOPEPTIDASE 1-RELATED"/>
    <property type="match status" value="1"/>
</dbReference>
<evidence type="ECO:0000256" key="10">
    <source>
        <dbReference type="RuleBase" id="RU004387"/>
    </source>
</evidence>
<comment type="similarity">
    <text evidence="2 9">Belongs to the peptidase M18 family.</text>
</comment>
<keyword evidence="5 9" id="KW-0479">Metal-binding</keyword>
<protein>
    <recommendedName>
        <fullName evidence="10">M18 family aminopeptidase</fullName>
        <ecNumber evidence="10">3.4.11.-</ecNumber>
    </recommendedName>
</protein>
<dbReference type="GO" id="GO:0005737">
    <property type="term" value="C:cytoplasm"/>
    <property type="evidence" value="ECO:0007669"/>
    <property type="project" value="UniProtKB-ARBA"/>
</dbReference>
<dbReference type="Gene3D" id="2.30.250.10">
    <property type="entry name" value="Aminopeptidase i, Domain 2"/>
    <property type="match status" value="1"/>
</dbReference>
<dbReference type="Proteomes" id="UP000184529">
    <property type="component" value="Unassembled WGS sequence"/>
</dbReference>
<keyword evidence="12" id="KW-1185">Reference proteome</keyword>
<dbReference type="RefSeq" id="WP_072867487.1">
    <property type="nucleotide sequence ID" value="NZ_FQZM01000009.1"/>
</dbReference>
<dbReference type="SUPFAM" id="SSF101821">
    <property type="entry name" value="Aminopeptidase/glucanase lid domain"/>
    <property type="match status" value="1"/>
</dbReference>
<dbReference type="GO" id="GO:0004177">
    <property type="term" value="F:aminopeptidase activity"/>
    <property type="evidence" value="ECO:0007669"/>
    <property type="project" value="UniProtKB-KW"/>
</dbReference>
<dbReference type="InterPro" id="IPR001948">
    <property type="entry name" value="Peptidase_M18"/>
</dbReference>
<dbReference type="EC" id="3.4.11.-" evidence="10"/>
<keyword evidence="6 9" id="KW-0378">Hydrolase</keyword>
<gene>
    <name evidence="11" type="ORF">SAMN02745219_00808</name>
</gene>
<dbReference type="GO" id="GO:0008237">
    <property type="term" value="F:metallopeptidase activity"/>
    <property type="evidence" value="ECO:0007669"/>
    <property type="project" value="UniProtKB-KW"/>
</dbReference>
<evidence type="ECO:0000256" key="2">
    <source>
        <dbReference type="ARBA" id="ARBA00008290"/>
    </source>
</evidence>
<evidence type="ECO:0000256" key="3">
    <source>
        <dbReference type="ARBA" id="ARBA00022438"/>
    </source>
</evidence>
<proteinExistence type="inferred from homology"/>
<evidence type="ECO:0000256" key="4">
    <source>
        <dbReference type="ARBA" id="ARBA00022670"/>
    </source>
</evidence>
<keyword evidence="7 9" id="KW-0862">Zinc</keyword>
<evidence type="ECO:0000256" key="6">
    <source>
        <dbReference type="ARBA" id="ARBA00022801"/>
    </source>
</evidence>
<dbReference type="NCBIfam" id="NF002600">
    <property type="entry name" value="PRK02256.1"/>
    <property type="match status" value="1"/>
</dbReference>
<dbReference type="STRING" id="1121432.SAMN02745219_00808"/>
<dbReference type="Pfam" id="PF02127">
    <property type="entry name" value="Peptidase_M18"/>
    <property type="match status" value="1"/>
</dbReference>
<dbReference type="PANTHER" id="PTHR28570">
    <property type="entry name" value="ASPARTYL AMINOPEPTIDASE"/>
    <property type="match status" value="1"/>
</dbReference>
<name>A0A1M6D3I5_9FIRM</name>
<dbReference type="AlphaFoldDB" id="A0A1M6D3I5"/>
<keyword evidence="8 9" id="KW-0482">Metalloprotease</keyword>
<dbReference type="OrthoDB" id="89722at2"/>
<dbReference type="InterPro" id="IPR023358">
    <property type="entry name" value="Peptidase_M18_dom2"/>
</dbReference>
<evidence type="ECO:0000256" key="8">
    <source>
        <dbReference type="ARBA" id="ARBA00023049"/>
    </source>
</evidence>